<keyword evidence="1" id="KW-0732">Signal</keyword>
<evidence type="ECO:0000313" key="5">
    <source>
        <dbReference type="EMBL" id="OYN75500.1"/>
    </source>
</evidence>
<dbReference type="GO" id="GO:0046688">
    <property type="term" value="P:response to copper ion"/>
    <property type="evidence" value="ECO:0007669"/>
    <property type="project" value="InterPro"/>
</dbReference>
<dbReference type="InterPro" id="IPR014755">
    <property type="entry name" value="Cu-Rt/internalin_Ig-like"/>
</dbReference>
<dbReference type="EMBL" id="NOZR01000028">
    <property type="protein sequence ID" value="OYN75500.1"/>
    <property type="molecule type" value="Genomic_DNA"/>
</dbReference>
<dbReference type="GO" id="GO:0005507">
    <property type="term" value="F:copper ion binding"/>
    <property type="evidence" value="ECO:0007669"/>
    <property type="project" value="InterPro"/>
</dbReference>
<dbReference type="AlphaFoldDB" id="A0A255D8U3"/>
<dbReference type="SUPFAM" id="SSF81296">
    <property type="entry name" value="E set domains"/>
    <property type="match status" value="1"/>
</dbReference>
<feature type="domain" description="CopC" evidence="4">
    <location>
        <begin position="126"/>
        <end position="216"/>
    </location>
</feature>
<protein>
    <recommendedName>
        <fullName evidence="4">CopC domain-containing protein</fullName>
    </recommendedName>
</protein>
<organism evidence="5 6">
    <name type="scientific">Mycolicibacterium sphagni</name>
    <dbReference type="NCBI Taxonomy" id="1786"/>
    <lineage>
        <taxon>Bacteria</taxon>
        <taxon>Bacillati</taxon>
        <taxon>Actinomycetota</taxon>
        <taxon>Actinomycetes</taxon>
        <taxon>Mycobacteriales</taxon>
        <taxon>Mycobacteriaceae</taxon>
        <taxon>Mycolicibacterium</taxon>
    </lineage>
</organism>
<proteinExistence type="predicted"/>
<keyword evidence="2" id="KW-0186">Copper</keyword>
<feature type="region of interest" description="Disordered" evidence="3">
    <location>
        <begin position="1"/>
        <end position="30"/>
    </location>
</feature>
<gene>
    <name evidence="5" type="ORF">CG716_25125</name>
</gene>
<dbReference type="Proteomes" id="UP000216063">
    <property type="component" value="Unassembled WGS sequence"/>
</dbReference>
<dbReference type="Gene3D" id="2.60.40.1220">
    <property type="match status" value="1"/>
</dbReference>
<accession>A0A255D8U3</accession>
<keyword evidence="6" id="KW-1185">Reference proteome</keyword>
<dbReference type="OrthoDB" id="5242236at2"/>
<reference evidence="5 6" key="1">
    <citation type="submission" date="2017-07" db="EMBL/GenBank/DDBJ databases">
        <title>The new phylogeny of genus Mycobacterium.</title>
        <authorList>
            <person name="Tortoli E."/>
            <person name="Trovato A."/>
            <person name="Cirillo D.M."/>
        </authorList>
    </citation>
    <scope>NUCLEOTIDE SEQUENCE [LARGE SCALE GENOMIC DNA]</scope>
    <source>
        <strain evidence="5 6">ATCC 33027</strain>
    </source>
</reference>
<evidence type="ECO:0000256" key="2">
    <source>
        <dbReference type="ARBA" id="ARBA00023008"/>
    </source>
</evidence>
<evidence type="ECO:0000259" key="4">
    <source>
        <dbReference type="Pfam" id="PF04234"/>
    </source>
</evidence>
<dbReference type="GO" id="GO:0042597">
    <property type="term" value="C:periplasmic space"/>
    <property type="evidence" value="ECO:0007669"/>
    <property type="project" value="InterPro"/>
</dbReference>
<sequence length="217" mass="24031">MNVIFTGCSRARQRQESDGGHRKRWRRTATQPMRAVDRQPLSERHQCRRVRELDRYDGRLSMVLDSFSRRAPWKQRTTTRLNPFPVGAQNPTTKENPAHMKLSPCLAATALLAATTLINPGIASAHDWLISTTPAESSTGPAPTSVSMTFNEAVTNAEAWVLDANNKDWSAGPLTGSGAAYTLPLRPSLPPGVYSVHWQNNAADGDAIRSYWMFTVN</sequence>
<dbReference type="InterPro" id="IPR014756">
    <property type="entry name" value="Ig_E-set"/>
</dbReference>
<evidence type="ECO:0000313" key="6">
    <source>
        <dbReference type="Proteomes" id="UP000216063"/>
    </source>
</evidence>
<dbReference type="InterPro" id="IPR007348">
    <property type="entry name" value="CopC_dom"/>
</dbReference>
<dbReference type="Pfam" id="PF04234">
    <property type="entry name" value="CopC"/>
    <property type="match status" value="1"/>
</dbReference>
<name>A0A255D8U3_9MYCO</name>
<evidence type="ECO:0000256" key="3">
    <source>
        <dbReference type="SAM" id="MobiDB-lite"/>
    </source>
</evidence>
<evidence type="ECO:0000256" key="1">
    <source>
        <dbReference type="ARBA" id="ARBA00022729"/>
    </source>
</evidence>
<comment type="caution">
    <text evidence="5">The sequence shown here is derived from an EMBL/GenBank/DDBJ whole genome shotgun (WGS) entry which is preliminary data.</text>
</comment>